<name>A0AAN7LQ78_TRANT</name>
<protein>
    <recommendedName>
        <fullName evidence="3">IBH1-like N-terminal domain-containing protein</fullName>
    </recommendedName>
</protein>
<evidence type="ECO:0000313" key="4">
    <source>
        <dbReference type="EMBL" id="KAK4793168.1"/>
    </source>
</evidence>
<proteinExistence type="predicted"/>
<keyword evidence="5" id="KW-1185">Reference proteome</keyword>
<dbReference type="PANTHER" id="PTHR33124">
    <property type="entry name" value="TRANSCRIPTION FACTOR IBH1-LIKE 1"/>
    <property type="match status" value="1"/>
</dbReference>
<organism evidence="4 5">
    <name type="scientific">Trapa natans</name>
    <name type="common">Water chestnut</name>
    <dbReference type="NCBI Taxonomy" id="22666"/>
    <lineage>
        <taxon>Eukaryota</taxon>
        <taxon>Viridiplantae</taxon>
        <taxon>Streptophyta</taxon>
        <taxon>Embryophyta</taxon>
        <taxon>Tracheophyta</taxon>
        <taxon>Spermatophyta</taxon>
        <taxon>Magnoliopsida</taxon>
        <taxon>eudicotyledons</taxon>
        <taxon>Gunneridae</taxon>
        <taxon>Pentapetalae</taxon>
        <taxon>rosids</taxon>
        <taxon>malvids</taxon>
        <taxon>Myrtales</taxon>
        <taxon>Lythraceae</taxon>
        <taxon>Trapa</taxon>
    </lineage>
</organism>
<accession>A0AAN7LQ78</accession>
<dbReference type="GO" id="GO:0006355">
    <property type="term" value="P:regulation of DNA-templated transcription"/>
    <property type="evidence" value="ECO:0007669"/>
    <property type="project" value="InterPro"/>
</dbReference>
<dbReference type="PANTHER" id="PTHR33124:SF5">
    <property type="entry name" value="TRANSCRIPTION FACTOR IBH1-LIKE 1"/>
    <property type="match status" value="1"/>
</dbReference>
<dbReference type="Pfam" id="PF26576">
    <property type="entry name" value="IBH1_N"/>
    <property type="match status" value="1"/>
</dbReference>
<dbReference type="EMBL" id="JAXQNO010000008">
    <property type="protein sequence ID" value="KAK4793168.1"/>
    <property type="molecule type" value="Genomic_DNA"/>
</dbReference>
<reference evidence="4 5" key="1">
    <citation type="journal article" date="2023" name="Hortic Res">
        <title>Pangenome of water caltrop reveals structural variations and asymmetric subgenome divergence after allopolyploidization.</title>
        <authorList>
            <person name="Zhang X."/>
            <person name="Chen Y."/>
            <person name="Wang L."/>
            <person name="Yuan Y."/>
            <person name="Fang M."/>
            <person name="Shi L."/>
            <person name="Lu R."/>
            <person name="Comes H.P."/>
            <person name="Ma Y."/>
            <person name="Chen Y."/>
            <person name="Huang G."/>
            <person name="Zhou Y."/>
            <person name="Zheng Z."/>
            <person name="Qiu Y."/>
        </authorList>
    </citation>
    <scope>NUCLEOTIDE SEQUENCE [LARGE SCALE GENOMIC DNA]</scope>
    <source>
        <strain evidence="4">F231</strain>
    </source>
</reference>
<dbReference type="AlphaFoldDB" id="A0AAN7LQ78"/>
<evidence type="ECO:0000256" key="1">
    <source>
        <dbReference type="ARBA" id="ARBA00023015"/>
    </source>
</evidence>
<evidence type="ECO:0000259" key="3">
    <source>
        <dbReference type="Pfam" id="PF26576"/>
    </source>
</evidence>
<keyword evidence="2" id="KW-0804">Transcription</keyword>
<keyword evidence="1" id="KW-0805">Transcription regulation</keyword>
<dbReference type="InterPro" id="IPR059002">
    <property type="entry name" value="IBH1_N"/>
</dbReference>
<sequence length="183" mass="20862">MMTDRTSLRQKFLKKWVKGLQMYSSPKKLTTVMERKRFIRLSADVALASARGGMTRWSRALFSSALKDSQDKHFDRKIPGRAKGKERKLHESITRKITSRKVLKGIREGARKKGKTPSNRLPARTIAKRLVKKRTQLLRKIVPGGESMDNVSLITETLDYIISLRAQIDVMRSLVCLSGHLDA</sequence>
<dbReference type="InterPro" id="IPR044660">
    <property type="entry name" value="IBH1-like"/>
</dbReference>
<evidence type="ECO:0000256" key="2">
    <source>
        <dbReference type="ARBA" id="ARBA00023163"/>
    </source>
</evidence>
<comment type="caution">
    <text evidence="4">The sequence shown here is derived from an EMBL/GenBank/DDBJ whole genome shotgun (WGS) entry which is preliminary data.</text>
</comment>
<dbReference type="Proteomes" id="UP001346149">
    <property type="component" value="Unassembled WGS sequence"/>
</dbReference>
<evidence type="ECO:0000313" key="5">
    <source>
        <dbReference type="Proteomes" id="UP001346149"/>
    </source>
</evidence>
<feature type="domain" description="IBH1-like N-terminal" evidence="3">
    <location>
        <begin position="6"/>
        <end position="67"/>
    </location>
</feature>
<gene>
    <name evidence="4" type="ORF">SAY86_023603</name>
</gene>